<dbReference type="SMART" id="SM00710">
    <property type="entry name" value="PbH1"/>
    <property type="match status" value="6"/>
</dbReference>
<dbReference type="PANTHER" id="PTHR22990">
    <property type="entry name" value="F-BOX ONLY PROTEIN"/>
    <property type="match status" value="1"/>
</dbReference>
<feature type="chain" id="PRO_5046052376" evidence="2">
    <location>
        <begin position="20"/>
        <end position="396"/>
    </location>
</feature>
<feature type="domain" description="Right handed beta helix" evidence="3">
    <location>
        <begin position="82"/>
        <end position="213"/>
    </location>
</feature>
<protein>
    <submittedName>
        <fullName evidence="4">Right-handed parallel beta-helix repeat-containing protein</fullName>
    </submittedName>
</protein>
<evidence type="ECO:0000313" key="5">
    <source>
        <dbReference type="Proteomes" id="UP000824281"/>
    </source>
</evidence>
<evidence type="ECO:0000256" key="1">
    <source>
        <dbReference type="ARBA" id="ARBA00022737"/>
    </source>
</evidence>
<dbReference type="InterPro" id="IPR006626">
    <property type="entry name" value="PbH1"/>
</dbReference>
<dbReference type="InterPro" id="IPR012334">
    <property type="entry name" value="Pectin_lyas_fold"/>
</dbReference>
<dbReference type="Proteomes" id="UP000824281">
    <property type="component" value="Chromosome"/>
</dbReference>
<dbReference type="RefSeq" id="WP_221424572.1">
    <property type="nucleotide sequence ID" value="NZ_CP081295.1"/>
</dbReference>
<proteinExistence type="predicted"/>
<feature type="signal peptide" evidence="2">
    <location>
        <begin position="1"/>
        <end position="19"/>
    </location>
</feature>
<dbReference type="NCBIfam" id="TIGR03805">
    <property type="entry name" value="beta_helix_1"/>
    <property type="match status" value="1"/>
</dbReference>
<keyword evidence="5" id="KW-1185">Reference proteome</keyword>
<sequence length="396" mass="41183">MKRIAIFAALLAGASPLAAEVHTVTPGEGAQERLQEALILAEPGDEIVLEAGRYTLTDGLSLDVDNVTVRGAGMDGTVLDFTTQAGAGEGLLVTSDNVTLRDFAVENPKGDGIKSKGADNIVYHRLRVTWTRGPHPENGAYAIYPVESTGVLVDGVKVTGASDAGIYVGQSDRITVRNSIAEANVAGIEIENSRNALVEHNVATRNTGGILVFDLPDLPVMGGGNVIVRHNLVVANDTPNFAPPGNIVAGVRRGTGIMVMANEDVLIEDNILSGNPTAPVMVIAYVQPYDDERYNPLARNIVVGENAFNGGGYDPQLDGAEMLTAAFGGELPPVMWDGLGSLYVAEGTPGWTLNLTEQGKGLGGARPAPLTVEPPAGAFDVSGIGAPAEMEARLGG</sequence>
<keyword evidence="2" id="KW-0732">Signal</keyword>
<dbReference type="InterPro" id="IPR011050">
    <property type="entry name" value="Pectin_lyase_fold/virulence"/>
</dbReference>
<dbReference type="InterPro" id="IPR051550">
    <property type="entry name" value="SCF-Subunits/Alg-Epimerases"/>
</dbReference>
<accession>A0ABX8ZJ77</accession>
<dbReference type="InterPro" id="IPR022442">
    <property type="entry name" value="SO_2930-like_dom"/>
</dbReference>
<evidence type="ECO:0000256" key="2">
    <source>
        <dbReference type="SAM" id="SignalP"/>
    </source>
</evidence>
<reference evidence="4 5" key="1">
    <citation type="submission" date="2021-08" db="EMBL/GenBank/DDBJ databases">
        <title>Comparative Genomics Analysis of the Genus Qipengyuania Reveals Extensive Genetic Diversity and Metabolic Versatility, Including the Description of Fifteen Novel Species.</title>
        <authorList>
            <person name="Liu Y."/>
        </authorList>
    </citation>
    <scope>NUCLEOTIDE SEQUENCE [LARGE SCALE GENOMIC DNA]</scope>
    <source>
        <strain evidence="4 5">1NDH13</strain>
    </source>
</reference>
<dbReference type="PANTHER" id="PTHR22990:SF15">
    <property type="entry name" value="F-BOX ONLY PROTEIN 10"/>
    <property type="match status" value="1"/>
</dbReference>
<dbReference type="InterPro" id="IPR039448">
    <property type="entry name" value="Beta_helix"/>
</dbReference>
<organism evidence="4 5">
    <name type="scientific">Qipengyuania aurantiaca</name>
    <dbReference type="NCBI Taxonomy" id="2867233"/>
    <lineage>
        <taxon>Bacteria</taxon>
        <taxon>Pseudomonadati</taxon>
        <taxon>Pseudomonadota</taxon>
        <taxon>Alphaproteobacteria</taxon>
        <taxon>Sphingomonadales</taxon>
        <taxon>Erythrobacteraceae</taxon>
        <taxon>Qipengyuania</taxon>
    </lineage>
</organism>
<dbReference type="EMBL" id="CP081295">
    <property type="protein sequence ID" value="QZD89065.1"/>
    <property type="molecule type" value="Genomic_DNA"/>
</dbReference>
<evidence type="ECO:0000313" key="4">
    <source>
        <dbReference type="EMBL" id="QZD89065.1"/>
    </source>
</evidence>
<dbReference type="Pfam" id="PF13229">
    <property type="entry name" value="Beta_helix"/>
    <property type="match status" value="1"/>
</dbReference>
<dbReference type="Gene3D" id="2.160.20.10">
    <property type="entry name" value="Single-stranded right-handed beta-helix, Pectin lyase-like"/>
    <property type="match status" value="1"/>
</dbReference>
<name>A0ABX8ZJ77_9SPHN</name>
<dbReference type="SUPFAM" id="SSF51126">
    <property type="entry name" value="Pectin lyase-like"/>
    <property type="match status" value="1"/>
</dbReference>
<gene>
    <name evidence="4" type="ORF">K3148_09470</name>
</gene>
<evidence type="ECO:0000259" key="3">
    <source>
        <dbReference type="Pfam" id="PF13229"/>
    </source>
</evidence>
<keyword evidence="1" id="KW-0677">Repeat</keyword>